<dbReference type="PANTHER" id="PTHR45138:SF9">
    <property type="entry name" value="DIGUANYLATE CYCLASE DGCM-RELATED"/>
    <property type="match status" value="1"/>
</dbReference>
<dbReference type="PROSITE" id="PS50887">
    <property type="entry name" value="GGDEF"/>
    <property type="match status" value="1"/>
</dbReference>
<dbReference type="PANTHER" id="PTHR45138">
    <property type="entry name" value="REGULATORY COMPONENTS OF SENSORY TRANSDUCTION SYSTEM"/>
    <property type="match status" value="1"/>
</dbReference>
<dbReference type="CDD" id="cd00130">
    <property type="entry name" value="PAS"/>
    <property type="match status" value="1"/>
</dbReference>
<dbReference type="SMART" id="SM00267">
    <property type="entry name" value="GGDEF"/>
    <property type="match status" value="1"/>
</dbReference>
<dbReference type="SUPFAM" id="SSF55785">
    <property type="entry name" value="PYP-like sensor domain (PAS domain)"/>
    <property type="match status" value="1"/>
</dbReference>
<dbReference type="InterPro" id="IPR043128">
    <property type="entry name" value="Rev_trsase/Diguanyl_cyclase"/>
</dbReference>
<evidence type="ECO:0000313" key="4">
    <source>
        <dbReference type="EMBL" id="VVT15822.1"/>
    </source>
</evidence>
<dbReference type="RefSeq" id="WP_151990940.1">
    <property type="nucleotide sequence ID" value="NZ_LR701528.1"/>
</dbReference>
<organism evidence="4 5">
    <name type="scientific">Sphingomonas aurantiaca</name>
    <dbReference type="NCBI Taxonomy" id="185949"/>
    <lineage>
        <taxon>Bacteria</taxon>
        <taxon>Pseudomonadati</taxon>
        <taxon>Pseudomonadota</taxon>
        <taxon>Alphaproteobacteria</taxon>
        <taxon>Sphingomonadales</taxon>
        <taxon>Sphingomonadaceae</taxon>
        <taxon>Sphingomonas</taxon>
    </lineage>
</organism>
<name>A0A5E7Z9H8_9SPHN</name>
<dbReference type="InterPro" id="IPR013767">
    <property type="entry name" value="PAS_fold"/>
</dbReference>
<dbReference type="NCBIfam" id="TIGR00254">
    <property type="entry name" value="GGDEF"/>
    <property type="match status" value="1"/>
</dbReference>
<evidence type="ECO:0000259" key="3">
    <source>
        <dbReference type="PROSITE" id="PS50887"/>
    </source>
</evidence>
<dbReference type="InterPro" id="IPR000160">
    <property type="entry name" value="GGDEF_dom"/>
</dbReference>
<dbReference type="Proteomes" id="UP000326857">
    <property type="component" value="Unassembled WGS sequence"/>
</dbReference>
<dbReference type="GO" id="GO:0052621">
    <property type="term" value="F:diguanylate cyclase activity"/>
    <property type="evidence" value="ECO:0007669"/>
    <property type="project" value="UniProtKB-EC"/>
</dbReference>
<dbReference type="Gene3D" id="3.30.70.270">
    <property type="match status" value="1"/>
</dbReference>
<protein>
    <recommendedName>
        <fullName evidence="1">diguanylate cyclase</fullName>
        <ecNumber evidence="1">2.7.7.65</ecNumber>
    </recommendedName>
</protein>
<dbReference type="InterPro" id="IPR029787">
    <property type="entry name" value="Nucleotide_cyclase"/>
</dbReference>
<dbReference type="InterPro" id="IPR000014">
    <property type="entry name" value="PAS"/>
</dbReference>
<proteinExistence type="predicted"/>
<dbReference type="Pfam" id="PF00989">
    <property type="entry name" value="PAS"/>
    <property type="match status" value="1"/>
</dbReference>
<evidence type="ECO:0000313" key="5">
    <source>
        <dbReference type="Proteomes" id="UP000326857"/>
    </source>
</evidence>
<dbReference type="Gene3D" id="3.30.450.20">
    <property type="entry name" value="PAS domain"/>
    <property type="match status" value="1"/>
</dbReference>
<dbReference type="EMBL" id="CABVLI010000039">
    <property type="protein sequence ID" value="VVT15822.1"/>
    <property type="molecule type" value="Genomic_DNA"/>
</dbReference>
<comment type="catalytic activity">
    <reaction evidence="2">
        <text>2 GTP = 3',3'-c-di-GMP + 2 diphosphate</text>
        <dbReference type="Rhea" id="RHEA:24898"/>
        <dbReference type="ChEBI" id="CHEBI:33019"/>
        <dbReference type="ChEBI" id="CHEBI:37565"/>
        <dbReference type="ChEBI" id="CHEBI:58805"/>
        <dbReference type="EC" id="2.7.7.65"/>
    </reaction>
</comment>
<accession>A0A5E7Z9H8</accession>
<evidence type="ECO:0000256" key="2">
    <source>
        <dbReference type="ARBA" id="ARBA00034247"/>
    </source>
</evidence>
<dbReference type="InterPro" id="IPR035965">
    <property type="entry name" value="PAS-like_dom_sf"/>
</dbReference>
<dbReference type="EC" id="2.7.7.65" evidence="1"/>
<dbReference type="Pfam" id="PF00990">
    <property type="entry name" value="GGDEF"/>
    <property type="match status" value="1"/>
</dbReference>
<sequence>MNGTSSEEQLLEFLYACPVGLIECDRAGEIAMMNPHAMQHLLPLAGPRDSSNLFKALEEHAPELRSIVADYGPATGKICDGHRIFVDLGPGRRAQAPKVLGCTVMKLGVDRLMVTLADISEQVVQEERLRQADSWFATLVDGTNEYAALTITADGLITAANACFTRQTGYDCAAVTGRNLADVLDTDPAGAALRLSEQVKIAGRDGWHLQEGWQRRADGGRYWCQRLVVARSDHADDPRPSGFSVILRDVPGREGAAEDMRRLLTCDHLTGASNRRHFSQIMEREQTHWREVRQPLSLILLDLDHFKTVNDTHGHPVGDILLRRVAEVCTMLLPPRGVFARLGGEEFGALLPRRDNDQAIGLAEAMRTAIGAIEVDTPRGPLTVSASLGCATLDEAGGSIDALIALADERLYAAKRAGRNRVYRSDAHAA</sequence>
<evidence type="ECO:0000256" key="1">
    <source>
        <dbReference type="ARBA" id="ARBA00012528"/>
    </source>
</evidence>
<gene>
    <name evidence="4" type="ORF">SPHINGO391_440384</name>
</gene>
<feature type="domain" description="GGDEF" evidence="3">
    <location>
        <begin position="294"/>
        <end position="427"/>
    </location>
</feature>
<dbReference type="InterPro" id="IPR050469">
    <property type="entry name" value="Diguanylate_Cyclase"/>
</dbReference>
<dbReference type="NCBIfam" id="TIGR00229">
    <property type="entry name" value="sensory_box"/>
    <property type="match status" value="1"/>
</dbReference>
<dbReference type="CDD" id="cd01949">
    <property type="entry name" value="GGDEF"/>
    <property type="match status" value="1"/>
</dbReference>
<reference evidence="4 5" key="1">
    <citation type="submission" date="2019-09" db="EMBL/GenBank/DDBJ databases">
        <authorList>
            <person name="Dittami M. S."/>
        </authorList>
    </citation>
    <scope>NUCLEOTIDE SEQUENCE [LARGE SCALE GENOMIC DNA]</scope>
    <source>
        <strain evidence="4">SPHINGO391</strain>
    </source>
</reference>
<dbReference type="SUPFAM" id="SSF55073">
    <property type="entry name" value="Nucleotide cyclase"/>
    <property type="match status" value="1"/>
</dbReference>
<dbReference type="AlphaFoldDB" id="A0A5E7Z9H8"/>
<dbReference type="GO" id="GO:0006355">
    <property type="term" value="P:regulation of DNA-templated transcription"/>
    <property type="evidence" value="ECO:0007669"/>
    <property type="project" value="InterPro"/>
</dbReference>
<dbReference type="FunFam" id="3.30.70.270:FF:000001">
    <property type="entry name" value="Diguanylate cyclase domain protein"/>
    <property type="match status" value="1"/>
</dbReference>